<dbReference type="SUPFAM" id="SSF51735">
    <property type="entry name" value="NAD(P)-binding Rossmann-fold domains"/>
    <property type="match status" value="1"/>
</dbReference>
<gene>
    <name evidence="4" type="ORF">G6011_02524</name>
</gene>
<evidence type="ECO:0000313" key="5">
    <source>
        <dbReference type="Proteomes" id="UP001199106"/>
    </source>
</evidence>
<dbReference type="Gene3D" id="3.40.50.720">
    <property type="entry name" value="NAD(P)-binding Rossmann-like Domain"/>
    <property type="match status" value="1"/>
</dbReference>
<dbReference type="EMBL" id="JAANER010000009">
    <property type="protein sequence ID" value="KAG9185968.1"/>
    <property type="molecule type" value="Genomic_DNA"/>
</dbReference>
<dbReference type="InterPro" id="IPR042099">
    <property type="entry name" value="ANL_N_sf"/>
</dbReference>
<dbReference type="AlphaFoldDB" id="A0AAD4I4Z7"/>
<proteinExistence type="predicted"/>
<dbReference type="Gene3D" id="1.10.1200.10">
    <property type="entry name" value="ACP-like"/>
    <property type="match status" value="1"/>
</dbReference>
<dbReference type="InterPro" id="IPR036291">
    <property type="entry name" value="NAD(P)-bd_dom_sf"/>
</dbReference>
<dbReference type="Pfam" id="PF07993">
    <property type="entry name" value="NAD_binding_4"/>
    <property type="match status" value="1"/>
</dbReference>
<dbReference type="PROSITE" id="PS00455">
    <property type="entry name" value="AMP_BINDING"/>
    <property type="match status" value="1"/>
</dbReference>
<feature type="domain" description="Carrier" evidence="3">
    <location>
        <begin position="549"/>
        <end position="629"/>
    </location>
</feature>
<organism evidence="4 5">
    <name type="scientific">Alternaria panax</name>
    <dbReference type="NCBI Taxonomy" id="48097"/>
    <lineage>
        <taxon>Eukaryota</taxon>
        <taxon>Fungi</taxon>
        <taxon>Dikarya</taxon>
        <taxon>Ascomycota</taxon>
        <taxon>Pezizomycotina</taxon>
        <taxon>Dothideomycetes</taxon>
        <taxon>Pleosporomycetidae</taxon>
        <taxon>Pleosporales</taxon>
        <taxon>Pleosporineae</taxon>
        <taxon>Pleosporaceae</taxon>
        <taxon>Alternaria</taxon>
        <taxon>Alternaria sect. Panax</taxon>
    </lineage>
</organism>
<keyword evidence="5" id="KW-1185">Reference proteome</keyword>
<keyword evidence="2" id="KW-0597">Phosphoprotein</keyword>
<evidence type="ECO:0000256" key="2">
    <source>
        <dbReference type="ARBA" id="ARBA00022553"/>
    </source>
</evidence>
<dbReference type="Proteomes" id="UP001199106">
    <property type="component" value="Unassembled WGS sequence"/>
</dbReference>
<dbReference type="Gene3D" id="3.40.50.12780">
    <property type="entry name" value="N-terminal domain of ligase-like"/>
    <property type="match status" value="1"/>
</dbReference>
<dbReference type="SUPFAM" id="SSF47336">
    <property type="entry name" value="ACP-like"/>
    <property type="match status" value="1"/>
</dbReference>
<dbReference type="PANTHER" id="PTHR43439:SF2">
    <property type="entry name" value="ENZYME, PUTATIVE (JCVI)-RELATED"/>
    <property type="match status" value="1"/>
</dbReference>
<evidence type="ECO:0000259" key="3">
    <source>
        <dbReference type="PROSITE" id="PS50075"/>
    </source>
</evidence>
<keyword evidence="1" id="KW-0596">Phosphopantetheine</keyword>
<name>A0AAD4I4Z7_9PLEO</name>
<dbReference type="Pfam" id="PF00550">
    <property type="entry name" value="PP-binding"/>
    <property type="match status" value="1"/>
</dbReference>
<dbReference type="PROSITE" id="PS50075">
    <property type="entry name" value="CARRIER"/>
    <property type="match status" value="1"/>
</dbReference>
<dbReference type="SUPFAM" id="SSF56801">
    <property type="entry name" value="Acetyl-CoA synthetase-like"/>
    <property type="match status" value="1"/>
</dbReference>
<dbReference type="InterPro" id="IPR020845">
    <property type="entry name" value="AMP-binding_CS"/>
</dbReference>
<evidence type="ECO:0000313" key="4">
    <source>
        <dbReference type="EMBL" id="KAG9185968.1"/>
    </source>
</evidence>
<comment type="caution">
    <text evidence="4">The sequence shown here is derived from an EMBL/GenBank/DDBJ whole genome shotgun (WGS) entry which is preliminary data.</text>
</comment>
<dbReference type="InterPro" id="IPR000873">
    <property type="entry name" value="AMP-dep_synth/lig_dom"/>
</dbReference>
<dbReference type="InterPro" id="IPR036736">
    <property type="entry name" value="ACP-like_sf"/>
</dbReference>
<evidence type="ECO:0000256" key="1">
    <source>
        <dbReference type="ARBA" id="ARBA00022450"/>
    </source>
</evidence>
<accession>A0AAD4I4Z7</accession>
<protein>
    <recommendedName>
        <fullName evidence="3">Carrier domain-containing protein</fullName>
    </recommendedName>
</protein>
<dbReference type="InterPro" id="IPR009081">
    <property type="entry name" value="PP-bd_ACP"/>
</dbReference>
<dbReference type="PANTHER" id="PTHR43439">
    <property type="entry name" value="PHENYLACETATE-COENZYME A LIGASE"/>
    <property type="match status" value="1"/>
</dbReference>
<sequence length="1048" mass="116418">MPGLLTKTEERSATPALRLAGSDDAIYTIDELIKRRASEFGDLPLLCFPKEGLTDYEEHSAQAIDRYVDAAVDALQRRGLEPADSLLAQAPTIAILAPSSLQFIITLLGLNRLGYAALLLSPRLASPAILSLLEQAECNTILTTAQFHDALVQVRNQKSITMLDMLEHHDYYKVDAPVFSRTYDPACENPKRAVIIHSSGSTGLPKPIYLTHRSCIATFALNLDRKALMTQPLFHSFGFYETFRSIYSGKPMYYVNYNYPITKQNLLATIEHVKPDLLFCVPYVLKLLADSDQGLKALADIDLIMYGGSACPDDLGDKLVKHGVNVCANYGATETGRVMTSVRPPGDDAWNYLRILPQVQQYLLMDEIAPSIFECVALDGLKSKSTINSDDPPNSFRTRDLFAKHPTKPNHWKYVSRLDDRLTLVNGEKVLPIPIEGRIRQEALVQEAIVFGDGKTVPGILIIKADAAANMDDEEFLQHIWPAVEDANSRAESFSRIPRDLIVVLPSGTQYATTDKSTFIRAQVYEQFKQQIQDAYDKFENDTSGSVALPLPELEAYLFRRFREELGVELKSPESDFFACGVDSLQCLRMWSLIKKEIDLGGKQAEVGQNLLYETGNIAALARYLHGLRTGETEDVQGHEQIMNDLITRYSVVAPATRPAPVRHIVVLTGVTGGLGAHLLAQLIGNPEVSEVWALVRASSDLAALERTLKSLSARGLSPTQEQLQKVIAVPSDLSKPDFGLGKDRFDQLRWKVTLVIHSAWAVNFNISVQSFEKEHIAAVQNLINLCQASFPGDKARFFFCSSVSSAAGTPRPGTVPEGPVANISHVQKTGYARSKYVAENIVLNAAKQAGADARVLRIGQLVGDSRVGQWNTTEGIPLMIQTAVTLGALPALDEEMSWLPVDHAARIILDCCDVATTPFDSDSRDIIEISPPDLVYHVLNPTRFHWTRDMLPALASAGFKFETLPTDEWMQRLRESEQDPQKNPPIKLLDWFESKYGHGANTKNKGVLVYQTEKTRAKSESMRRIPSVTTVEYIRKVINRLQEEWKA</sequence>
<dbReference type="InterPro" id="IPR013120">
    <property type="entry name" value="FAR_NAD-bd"/>
</dbReference>
<reference evidence="4" key="1">
    <citation type="submission" date="2021-07" db="EMBL/GenBank/DDBJ databases">
        <title>Genome Resource of American Ginseng Black Spot Pathogen Alternaria panax.</title>
        <authorList>
            <person name="Qiu C."/>
            <person name="Wang W."/>
            <person name="Liu Z."/>
        </authorList>
    </citation>
    <scope>NUCLEOTIDE SEQUENCE</scope>
    <source>
        <strain evidence="4">BNCC115425</strain>
    </source>
</reference>
<dbReference type="Pfam" id="PF23562">
    <property type="entry name" value="AMP-binding_C_3"/>
    <property type="match status" value="1"/>
</dbReference>
<dbReference type="Pfam" id="PF00501">
    <property type="entry name" value="AMP-binding"/>
    <property type="match status" value="1"/>
</dbReference>
<dbReference type="InterPro" id="IPR051414">
    <property type="entry name" value="Adenylate-forming_Reductase"/>
</dbReference>